<evidence type="ECO:0000313" key="3">
    <source>
        <dbReference type="WBParaSite" id="SSLN_0000902501-mRNA-1"/>
    </source>
</evidence>
<dbReference type="EMBL" id="UYSU01034791">
    <property type="protein sequence ID" value="VDL95073.1"/>
    <property type="molecule type" value="Genomic_DNA"/>
</dbReference>
<evidence type="ECO:0000313" key="1">
    <source>
        <dbReference type="EMBL" id="VDL95073.1"/>
    </source>
</evidence>
<reference evidence="1 2" key="2">
    <citation type="submission" date="2018-11" db="EMBL/GenBank/DDBJ databases">
        <authorList>
            <consortium name="Pathogen Informatics"/>
        </authorList>
    </citation>
    <scope>NUCLEOTIDE SEQUENCE [LARGE SCALE GENOMIC DNA]</scope>
    <source>
        <strain evidence="1 2">NST_G2</strain>
    </source>
</reference>
<gene>
    <name evidence="1" type="ORF">SSLN_LOCUS8688</name>
</gene>
<protein>
    <submittedName>
        <fullName evidence="1 3">Uncharacterized protein</fullName>
    </submittedName>
</protein>
<keyword evidence="2" id="KW-1185">Reference proteome</keyword>
<evidence type="ECO:0000313" key="2">
    <source>
        <dbReference type="Proteomes" id="UP000275846"/>
    </source>
</evidence>
<name>A0A183SWU0_SCHSO</name>
<reference evidence="3" key="1">
    <citation type="submission" date="2016-06" db="UniProtKB">
        <authorList>
            <consortium name="WormBaseParasite"/>
        </authorList>
    </citation>
    <scope>IDENTIFICATION</scope>
</reference>
<accession>A0A183SWU0</accession>
<proteinExistence type="predicted"/>
<sequence length="157" mass="17413">MLLWPPLAGTQLSPVATRSWFFSAATPRATATTGGLNQVWVSGVVRVFTPSRSNRPEWRMALVARELVRYKVEIAALCETQFTEQGQLEDLDAGYTFFWIGRPKAEQRDAGVTFAIWNDIVGSLTCLPQGINDHLMILRLPLWGTSSHPSSAPTLPQ</sequence>
<dbReference type="Proteomes" id="UP000275846">
    <property type="component" value="Unassembled WGS sequence"/>
</dbReference>
<dbReference type="WBParaSite" id="SSLN_0000902501-mRNA-1">
    <property type="protein sequence ID" value="SSLN_0000902501-mRNA-1"/>
    <property type="gene ID" value="SSLN_0000902501"/>
</dbReference>
<organism evidence="3">
    <name type="scientific">Schistocephalus solidus</name>
    <name type="common">Tapeworm</name>
    <dbReference type="NCBI Taxonomy" id="70667"/>
    <lineage>
        <taxon>Eukaryota</taxon>
        <taxon>Metazoa</taxon>
        <taxon>Spiralia</taxon>
        <taxon>Lophotrochozoa</taxon>
        <taxon>Platyhelminthes</taxon>
        <taxon>Cestoda</taxon>
        <taxon>Eucestoda</taxon>
        <taxon>Diphyllobothriidea</taxon>
        <taxon>Diphyllobothriidae</taxon>
        <taxon>Schistocephalus</taxon>
    </lineage>
</organism>
<dbReference type="AlphaFoldDB" id="A0A183SWU0"/>